<feature type="domain" description="AB hydrolase-1" evidence="2">
    <location>
        <begin position="19"/>
        <end position="252"/>
    </location>
</feature>
<dbReference type="STRING" id="1114924.SAMN05216258_10373"/>
<dbReference type="RefSeq" id="WP_092858881.1">
    <property type="nucleotide sequence ID" value="NZ_FOQH01000003.1"/>
</dbReference>
<dbReference type="PANTHER" id="PTHR46118">
    <property type="entry name" value="PROTEIN ABHD11"/>
    <property type="match status" value="1"/>
</dbReference>
<proteinExistence type="predicted"/>
<keyword evidence="1" id="KW-0378">Hydrolase</keyword>
<sequence>MRLNAIVHEPEGAETKPPLVIAHGLFGSARNWGAVAKRLTDGRRVIAVDMRNHGDSPWSDDHSYPAMADDLAEALETHGGGEADLLGHSMGGKACMTLAVTRQPAALRRLVIADIAPVAYRHSHLAYVEAMLAVDLGALTRRSEVEPLIAEAVPERSLRAFLLHSLATGPEGLRWRLNLAALRDWMSSMIGFEPLTGRWEGETLFLRGGASDYADDEGLAAAKPLFPAMEVATLPGAGHWLHAEQPVEFAAAVAVFLDR</sequence>
<dbReference type="GO" id="GO:0016787">
    <property type="term" value="F:hydrolase activity"/>
    <property type="evidence" value="ECO:0007669"/>
    <property type="project" value="UniProtKB-KW"/>
</dbReference>
<name>A0A1I3DYK2_9RHOB</name>
<dbReference type="InterPro" id="IPR029058">
    <property type="entry name" value="AB_hydrolase_fold"/>
</dbReference>
<dbReference type="Gene3D" id="3.40.50.1820">
    <property type="entry name" value="alpha/beta hydrolase"/>
    <property type="match status" value="1"/>
</dbReference>
<organism evidence="3 4">
    <name type="scientific">Albimonas pacifica</name>
    <dbReference type="NCBI Taxonomy" id="1114924"/>
    <lineage>
        <taxon>Bacteria</taxon>
        <taxon>Pseudomonadati</taxon>
        <taxon>Pseudomonadota</taxon>
        <taxon>Alphaproteobacteria</taxon>
        <taxon>Rhodobacterales</taxon>
        <taxon>Paracoccaceae</taxon>
        <taxon>Albimonas</taxon>
    </lineage>
</organism>
<protein>
    <submittedName>
        <fullName evidence="3">Pimeloyl-ACP methyl ester carboxylesterase</fullName>
    </submittedName>
</protein>
<reference evidence="3 4" key="1">
    <citation type="submission" date="2016-10" db="EMBL/GenBank/DDBJ databases">
        <authorList>
            <person name="de Groot N.N."/>
        </authorList>
    </citation>
    <scope>NUCLEOTIDE SEQUENCE [LARGE SCALE GENOMIC DNA]</scope>
    <source>
        <strain evidence="3 4">CGMCC 1.11030</strain>
    </source>
</reference>
<dbReference type="SUPFAM" id="SSF53474">
    <property type="entry name" value="alpha/beta-Hydrolases"/>
    <property type="match status" value="1"/>
</dbReference>
<dbReference type="AlphaFoldDB" id="A0A1I3DYK2"/>
<evidence type="ECO:0000259" key="2">
    <source>
        <dbReference type="Pfam" id="PF12697"/>
    </source>
</evidence>
<dbReference type="EMBL" id="FOQH01000003">
    <property type="protein sequence ID" value="SFH91521.1"/>
    <property type="molecule type" value="Genomic_DNA"/>
</dbReference>
<gene>
    <name evidence="3" type="ORF">SAMN05216258_10373</name>
</gene>
<evidence type="ECO:0000313" key="3">
    <source>
        <dbReference type="EMBL" id="SFH91521.1"/>
    </source>
</evidence>
<dbReference type="Pfam" id="PF12697">
    <property type="entry name" value="Abhydrolase_6"/>
    <property type="match status" value="1"/>
</dbReference>
<accession>A0A1I3DYK2</accession>
<dbReference type="PANTHER" id="PTHR46118:SF4">
    <property type="entry name" value="PROTEIN ABHD11"/>
    <property type="match status" value="1"/>
</dbReference>
<dbReference type="OrthoDB" id="9808398at2"/>
<keyword evidence="4" id="KW-1185">Reference proteome</keyword>
<evidence type="ECO:0000313" key="4">
    <source>
        <dbReference type="Proteomes" id="UP000199377"/>
    </source>
</evidence>
<dbReference type="Proteomes" id="UP000199377">
    <property type="component" value="Unassembled WGS sequence"/>
</dbReference>
<dbReference type="InterPro" id="IPR000073">
    <property type="entry name" value="AB_hydrolase_1"/>
</dbReference>
<evidence type="ECO:0000256" key="1">
    <source>
        <dbReference type="ARBA" id="ARBA00022801"/>
    </source>
</evidence>